<dbReference type="InterPro" id="IPR050887">
    <property type="entry name" value="Beta-mannosidase_GH2"/>
</dbReference>
<feature type="chain" id="PRO_5013275293" description="Beta-mannosidase A" evidence="14">
    <location>
        <begin position="19"/>
        <end position="928"/>
    </location>
</feature>
<evidence type="ECO:0000259" key="15">
    <source>
        <dbReference type="Pfam" id="PF17753"/>
    </source>
</evidence>
<organism evidence="18">
    <name type="scientific">Rosellinia necatrix</name>
    <name type="common">White root-rot fungus</name>
    <dbReference type="NCBI Taxonomy" id="77044"/>
    <lineage>
        <taxon>Eukaryota</taxon>
        <taxon>Fungi</taxon>
        <taxon>Dikarya</taxon>
        <taxon>Ascomycota</taxon>
        <taxon>Pezizomycotina</taxon>
        <taxon>Sordariomycetes</taxon>
        <taxon>Xylariomycetidae</taxon>
        <taxon>Xylariales</taxon>
        <taxon>Xylariaceae</taxon>
        <taxon>Rosellinia</taxon>
    </lineage>
</organism>
<evidence type="ECO:0000256" key="9">
    <source>
        <dbReference type="ARBA" id="ARBA00022729"/>
    </source>
</evidence>
<dbReference type="SUPFAM" id="SSF49303">
    <property type="entry name" value="beta-Galactosidase/glucuronidase domain"/>
    <property type="match status" value="1"/>
</dbReference>
<evidence type="ECO:0000256" key="2">
    <source>
        <dbReference type="ARBA" id="ARBA00004613"/>
    </source>
</evidence>
<keyword evidence="8" id="KW-0964">Secreted</keyword>
<protein>
    <recommendedName>
        <fullName evidence="7">Beta-mannosidase A</fullName>
        <ecNumber evidence="6">3.2.1.25</ecNumber>
    </recommendedName>
    <alternativeName>
        <fullName evidence="13">Mannanase A</fullName>
    </alternativeName>
</protein>
<dbReference type="Pfam" id="PF17786">
    <property type="entry name" value="Mannosidase_ig"/>
    <property type="match status" value="1"/>
</dbReference>
<evidence type="ECO:0000256" key="11">
    <source>
        <dbReference type="ARBA" id="ARBA00023180"/>
    </source>
</evidence>
<dbReference type="Gene3D" id="3.20.20.80">
    <property type="entry name" value="Glycosidases"/>
    <property type="match status" value="1"/>
</dbReference>
<evidence type="ECO:0000256" key="12">
    <source>
        <dbReference type="ARBA" id="ARBA00023295"/>
    </source>
</evidence>
<feature type="domain" description="Mannosidase Ig/CBM-like" evidence="16">
    <location>
        <begin position="734"/>
        <end position="831"/>
    </location>
</feature>
<dbReference type="InterPro" id="IPR008979">
    <property type="entry name" value="Galactose-bd-like_sf"/>
</dbReference>
<comment type="subunit">
    <text evidence="5">Homodimer.</text>
</comment>
<dbReference type="InterPro" id="IPR054593">
    <property type="entry name" value="Beta-mannosidase-like_N2"/>
</dbReference>
<feature type="domain" description="Beta-mannosidase-like galactose-binding" evidence="17">
    <location>
        <begin position="29"/>
        <end position="203"/>
    </location>
</feature>
<comment type="similarity">
    <text evidence="4">Belongs to the glycosyl hydrolase 2 family. Beta-mannosidase A subfamily.</text>
</comment>
<comment type="pathway">
    <text evidence="3">Glycan metabolism; N-glycan degradation.</text>
</comment>
<dbReference type="Pfam" id="PF22666">
    <property type="entry name" value="Glyco_hydro_2_N2"/>
    <property type="match status" value="1"/>
</dbReference>
<dbReference type="PANTHER" id="PTHR43730:SF5">
    <property type="entry name" value="BETA-MANNOSIDASE A"/>
    <property type="match status" value="1"/>
</dbReference>
<dbReference type="SUPFAM" id="SSF49785">
    <property type="entry name" value="Galactose-binding domain-like"/>
    <property type="match status" value="1"/>
</dbReference>
<dbReference type="EMBL" id="DF977530">
    <property type="protein sequence ID" value="GAP92753.2"/>
    <property type="molecule type" value="Genomic_DNA"/>
</dbReference>
<gene>
    <name evidence="18" type="ORF">SAMD00023353_8500140</name>
</gene>
<dbReference type="InterPro" id="IPR013783">
    <property type="entry name" value="Ig-like_fold"/>
</dbReference>
<dbReference type="InterPro" id="IPR041447">
    <property type="entry name" value="Mannosidase_ig"/>
</dbReference>
<dbReference type="PANTHER" id="PTHR43730">
    <property type="entry name" value="BETA-MANNOSIDASE"/>
    <property type="match status" value="1"/>
</dbReference>
<keyword evidence="12" id="KW-0326">Glycosidase</keyword>
<dbReference type="Gene3D" id="2.60.40.10">
    <property type="entry name" value="Immunoglobulins"/>
    <property type="match status" value="3"/>
</dbReference>
<evidence type="ECO:0000256" key="1">
    <source>
        <dbReference type="ARBA" id="ARBA00000829"/>
    </source>
</evidence>
<proteinExistence type="inferred from homology"/>
<evidence type="ECO:0000256" key="4">
    <source>
        <dbReference type="ARBA" id="ARBA00007483"/>
    </source>
</evidence>
<dbReference type="UniPathway" id="UPA00280"/>
<dbReference type="Gene3D" id="2.60.120.260">
    <property type="entry name" value="Galactose-binding domain-like"/>
    <property type="match status" value="1"/>
</dbReference>
<accession>A0A1W2TVS3</accession>
<keyword evidence="10 18" id="KW-0378">Hydrolase</keyword>
<evidence type="ECO:0000256" key="3">
    <source>
        <dbReference type="ARBA" id="ARBA00004740"/>
    </source>
</evidence>
<dbReference type="InterPro" id="IPR041625">
    <property type="entry name" value="Beta-mannosidase_Ig"/>
</dbReference>
<dbReference type="OrthoDB" id="2866996at2759"/>
<evidence type="ECO:0000313" key="19">
    <source>
        <dbReference type="Proteomes" id="UP000054516"/>
    </source>
</evidence>
<dbReference type="STRING" id="77044.A0A1W2TVS3"/>
<dbReference type="Pfam" id="PF17753">
    <property type="entry name" value="Ig_mannosidase"/>
    <property type="match status" value="1"/>
</dbReference>
<feature type="signal peptide" evidence="14">
    <location>
        <begin position="1"/>
        <end position="18"/>
    </location>
</feature>
<dbReference type="SUPFAM" id="SSF51445">
    <property type="entry name" value="(Trans)glycosidases"/>
    <property type="match status" value="1"/>
</dbReference>
<dbReference type="GO" id="GO:0004567">
    <property type="term" value="F:beta-mannosidase activity"/>
    <property type="evidence" value="ECO:0007669"/>
    <property type="project" value="UniProtKB-EC"/>
</dbReference>
<dbReference type="EC" id="3.2.1.25" evidence="6"/>
<dbReference type="GO" id="GO:0005576">
    <property type="term" value="C:extracellular region"/>
    <property type="evidence" value="ECO:0007669"/>
    <property type="project" value="UniProtKB-SubCell"/>
</dbReference>
<comment type="subcellular location">
    <subcellularLocation>
        <location evidence="2">Secreted</location>
    </subcellularLocation>
</comment>
<evidence type="ECO:0000256" key="14">
    <source>
        <dbReference type="SAM" id="SignalP"/>
    </source>
</evidence>
<evidence type="ECO:0000256" key="8">
    <source>
        <dbReference type="ARBA" id="ARBA00022525"/>
    </source>
</evidence>
<evidence type="ECO:0000313" key="18">
    <source>
        <dbReference type="EMBL" id="GAP92753.2"/>
    </source>
</evidence>
<comment type="catalytic activity">
    <reaction evidence="1">
        <text>Hydrolysis of terminal, non-reducing beta-D-mannose residues in beta-D-mannosides.</text>
        <dbReference type="EC" id="3.2.1.25"/>
    </reaction>
</comment>
<dbReference type="GO" id="GO:0006516">
    <property type="term" value="P:glycoprotein catabolic process"/>
    <property type="evidence" value="ECO:0007669"/>
    <property type="project" value="TreeGrafter"/>
</dbReference>
<evidence type="ECO:0000256" key="6">
    <source>
        <dbReference type="ARBA" id="ARBA00012754"/>
    </source>
</evidence>
<keyword evidence="11" id="KW-0325">Glycoprotein</keyword>
<dbReference type="InterPro" id="IPR017853">
    <property type="entry name" value="GH"/>
</dbReference>
<evidence type="ECO:0000259" key="17">
    <source>
        <dbReference type="Pfam" id="PF22666"/>
    </source>
</evidence>
<keyword evidence="19" id="KW-1185">Reference proteome</keyword>
<keyword evidence="9 14" id="KW-0732">Signal</keyword>
<sequence length="928" mass="103149">MLIMRRVLVGFLSACASAQSVINLSDVPWTVSNGVNVTVPGNYPSQAHLDLYAAGIIDDPLFGFNDVDQLWVQRSNWTWTSDAITEIDRTADSQTWLVFQGLDTFVEIKMCDITVANVANQFRQFVFDVSAILPQCTGDPILSLNFGSASKIVLEIAKTGPDYINAANGVHGEEFQGKIYMRKEQNDFGWDWSPSIAPAGPWRPAYLTQKKPKDPVYIHNTLIDIYRKGQMNNISPDQSQPWVFNASIDFLGTLPDDATMKLNLQATDGTVVKEALLEGITQNDMTITGNIVIDEPVDLWWPNGHGAQTLYRATITLESASWEKAATITKRVGFRTVVLNLNAVTDDQLTKGVAPGSNWHFEVNGHEFYAKGSNLVPPDVFWPRVNDTKIRELFELVVNSNQNMLRVWASGAYLSDEIYDMADEMGIFLWSEFEFTDAEYPVLDDFLENYEAEAYYNVRRVNHHPSLALWAGGNELEAIIIAYFLYPGPVFDGYERVFTELLIKCVYANTRSISYIPSSTYHGYLDLDFDSVQPQTPRYTNQSGADDIYANTDVYNYDGSQAFNFTQMPVGRFATEFGFISMPSLESWRGAIPESDLALESASVVHHNRHTPFGASGDPADLSRAGIAEMAAASRLWYPAPSLGDPVANFSSWCWTTQVFQADKYANEIAYYRRGSGLRERQLGALYWQLNDLWAAPTWATVEAGNRAKVGYHATRDIFTPVVVWPFYDVDADVLDVWVISDRWDPVSGTVTPRWLNWAGDDLEGPAPDAAKMSAGPVDIPFHVGAINATRIASYASLSSALGGDEGITDALLSLSLTTDQGEEHTAWFHPAPLAKGALRDPGLKLERTGASADGSASFKVTAEDAVAAWVWLDHPSTVRGYFDQNAFWLSKGESRDVHFKVWDDFTGDGSWAQDVTVRSMWSNSLTG</sequence>
<feature type="domain" description="Beta-mannosidase Ig-fold" evidence="15">
    <location>
        <begin position="839"/>
        <end position="924"/>
    </location>
</feature>
<evidence type="ECO:0000256" key="10">
    <source>
        <dbReference type="ARBA" id="ARBA00022801"/>
    </source>
</evidence>
<evidence type="ECO:0000256" key="7">
    <source>
        <dbReference type="ARBA" id="ARBA00021795"/>
    </source>
</evidence>
<dbReference type="AlphaFoldDB" id="A0A1W2TVS3"/>
<evidence type="ECO:0000256" key="5">
    <source>
        <dbReference type="ARBA" id="ARBA00011738"/>
    </source>
</evidence>
<name>A0A1W2TVS3_ROSNE</name>
<evidence type="ECO:0000259" key="16">
    <source>
        <dbReference type="Pfam" id="PF17786"/>
    </source>
</evidence>
<reference evidence="18" key="1">
    <citation type="submission" date="2016-03" db="EMBL/GenBank/DDBJ databases">
        <title>Draft genome sequence of Rosellinia necatrix.</title>
        <authorList>
            <person name="Kanematsu S."/>
        </authorList>
    </citation>
    <scope>NUCLEOTIDE SEQUENCE [LARGE SCALE GENOMIC DNA]</scope>
    <source>
        <strain evidence="18">W97</strain>
    </source>
</reference>
<evidence type="ECO:0000256" key="13">
    <source>
        <dbReference type="ARBA" id="ARBA00031061"/>
    </source>
</evidence>
<dbReference type="InterPro" id="IPR036156">
    <property type="entry name" value="Beta-gal/glucu_dom_sf"/>
</dbReference>
<dbReference type="Proteomes" id="UP000054516">
    <property type="component" value="Unassembled WGS sequence"/>
</dbReference>
<dbReference type="OMA" id="KCVYANT"/>